<proteinExistence type="predicted"/>
<comment type="function">
    <text evidence="2">Probable zinc protease.</text>
</comment>
<feature type="binding site" evidence="4">
    <location>
        <position position="436"/>
    </location>
    <ligand>
        <name>Zn(2+)</name>
        <dbReference type="ChEBI" id="CHEBI:29105"/>
        <note>catalytic</note>
    </ligand>
</feature>
<evidence type="ECO:0000259" key="8">
    <source>
        <dbReference type="PROSITE" id="PS50215"/>
    </source>
</evidence>
<dbReference type="SUPFAM" id="SSF55486">
    <property type="entry name" value="Metalloproteases ('zincins'), catalytic domain"/>
    <property type="match status" value="1"/>
</dbReference>
<evidence type="ECO:0000256" key="5">
    <source>
        <dbReference type="SAM" id="Phobius"/>
    </source>
</evidence>
<dbReference type="PROSITE" id="PS50214">
    <property type="entry name" value="DISINTEGRIN_2"/>
    <property type="match status" value="1"/>
</dbReference>
<dbReference type="CDD" id="cd04271">
    <property type="entry name" value="ZnMc_ADAM_fungal"/>
    <property type="match status" value="1"/>
</dbReference>
<dbReference type="Pfam" id="PF00200">
    <property type="entry name" value="Disintegrin"/>
    <property type="match status" value="1"/>
</dbReference>
<dbReference type="STRING" id="5098.A0A507QMR0"/>
<keyword evidence="4" id="KW-0862">Zinc</keyword>
<keyword evidence="1" id="KW-1015">Disulfide bond</keyword>
<feature type="active site" evidence="4">
    <location>
        <position position="427"/>
    </location>
</feature>
<sequence>MRPFHAFLPLIANVLCLLNAAEAHSQAPSAIKYVSTLDNPVINTPSHRVSHLSHFDLTFSLHGGSQRIRLELEPNNDILAEDASVRYLDAQGNIKREEPIDRVTHRVFKGRASVGTKNGRWDPVGWARIYMKRDGTYPLFEGAFSIMHDDHHIELHSTYLQKRREGDAHVPHQESDYMVVYRDSDIVRYVQSHTKRSLIGSSICHADKLGFNSDPSRLFFQPDLQQNMSMADWSVMSFGSLLGLTRRQSDISGSLGNSGNVNLRSTIGSTAGCPTTRKIALIGVATDCEFTQSFNSTQTAREWVISVVNTASNVYEKSFNISLGLRNLTVSDAACPESASSTTPWNLPCSQSNITSRLNLFSQWRGSNPDSNAYWTLMSNCPTGSEVGLSWLGQLCNTGSESEGSDTVSGTNFVARTQAGWQVFAHESGHTFGAVHDCDSQTCAQGLDRSSQCCPVSSSSCDANGDYIMNPSAGSGVTRFSPCTIGNICSAMGRNSVKSQCLSDNHGVPTITPSQCGNGIVEEGEDCDCGGDESCANNNCCDPNTCKYKSGAVCDDSNDSCCTNCQFASADTVCRPSTGPCDIEEKCTGTSSACPSDSHKPDGSNCGGGSSGLTCASGQCTSRDQQCQDLLGSQLNSNDTQACDDVSCLLTCTSSSLSINECATTNKNFLDGTPCRGGGHCQNGRCEGSSFGKEIESWVDKHKGLVIGLAAGIGGPLVLCILWCLISQCCCGRRAAAARKPPPPPVQYGYTQWHGAMPASYTPLQPWPNSNSRLERPFPPYQGYQGPPVYG</sequence>
<evidence type="ECO:0000256" key="4">
    <source>
        <dbReference type="PROSITE-ProRule" id="PRU00276"/>
    </source>
</evidence>
<keyword evidence="5" id="KW-0812">Transmembrane</keyword>
<gene>
    <name evidence="9" type="ORF">MPDQ_001378</name>
</gene>
<dbReference type="InterPro" id="IPR001590">
    <property type="entry name" value="Peptidase_M12B"/>
</dbReference>
<keyword evidence="6" id="KW-0732">Signal</keyword>
<dbReference type="GO" id="GO:0046872">
    <property type="term" value="F:metal ion binding"/>
    <property type="evidence" value="ECO:0007669"/>
    <property type="project" value="UniProtKB-KW"/>
</dbReference>
<evidence type="ECO:0000256" key="6">
    <source>
        <dbReference type="SAM" id="SignalP"/>
    </source>
</evidence>
<comment type="caution">
    <text evidence="9">The sequence shown here is derived from an EMBL/GenBank/DDBJ whole genome shotgun (WGS) entry which is preliminary data.</text>
</comment>
<dbReference type="PANTHER" id="PTHR11905">
    <property type="entry name" value="ADAM A DISINTEGRIN AND METALLOPROTEASE DOMAIN"/>
    <property type="match status" value="1"/>
</dbReference>
<dbReference type="Gene3D" id="3.40.390.10">
    <property type="entry name" value="Collagenase (Catalytic Domain)"/>
    <property type="match status" value="1"/>
</dbReference>
<feature type="domain" description="Disintegrin" evidence="7">
    <location>
        <begin position="513"/>
        <end position="602"/>
    </location>
</feature>
<keyword evidence="10" id="KW-1185">Reference proteome</keyword>
<feature type="domain" description="Peptidase M12B" evidence="8">
    <location>
        <begin position="277"/>
        <end position="488"/>
    </location>
</feature>
<evidence type="ECO:0000313" key="10">
    <source>
        <dbReference type="Proteomes" id="UP000319663"/>
    </source>
</evidence>
<feature type="transmembrane region" description="Helical" evidence="5">
    <location>
        <begin position="705"/>
        <end position="726"/>
    </location>
</feature>
<protein>
    <recommendedName>
        <fullName evidence="3">Disintegrin and metalloproteinase domain-containing protein B</fullName>
    </recommendedName>
</protein>
<evidence type="ECO:0000256" key="1">
    <source>
        <dbReference type="ARBA" id="ARBA00023157"/>
    </source>
</evidence>
<dbReference type="GO" id="GO:0006508">
    <property type="term" value="P:proteolysis"/>
    <property type="evidence" value="ECO:0007669"/>
    <property type="project" value="InterPro"/>
</dbReference>
<keyword evidence="5" id="KW-0472">Membrane</keyword>
<dbReference type="Pfam" id="PF13688">
    <property type="entry name" value="Reprolysin_5"/>
    <property type="match status" value="1"/>
</dbReference>
<dbReference type="SUPFAM" id="SSF57552">
    <property type="entry name" value="Blood coagulation inhibitor (disintegrin)"/>
    <property type="match status" value="1"/>
</dbReference>
<keyword evidence="5" id="KW-1133">Transmembrane helix</keyword>
<dbReference type="InterPro" id="IPR024079">
    <property type="entry name" value="MetalloPept_cat_dom_sf"/>
</dbReference>
<dbReference type="EMBL" id="VIFY01000136">
    <property type="protein sequence ID" value="TQB69796.1"/>
    <property type="molecule type" value="Genomic_DNA"/>
</dbReference>
<dbReference type="Gene3D" id="3.40.1620.60">
    <property type="match status" value="1"/>
</dbReference>
<feature type="binding site" evidence="4">
    <location>
        <position position="426"/>
    </location>
    <ligand>
        <name>Zn(2+)</name>
        <dbReference type="ChEBI" id="CHEBI:29105"/>
        <note>catalytic</note>
    </ligand>
</feature>
<dbReference type="PROSITE" id="PS50215">
    <property type="entry name" value="ADAM_MEPRO"/>
    <property type="match status" value="1"/>
</dbReference>
<dbReference type="InterPro" id="IPR034028">
    <property type="entry name" value="ZnMc_ADAM_fungal"/>
</dbReference>
<feature type="binding site" evidence="4">
    <location>
        <position position="430"/>
    </location>
    <ligand>
        <name>Zn(2+)</name>
        <dbReference type="ChEBI" id="CHEBI:29105"/>
        <note>catalytic</note>
    </ligand>
</feature>
<evidence type="ECO:0000256" key="3">
    <source>
        <dbReference type="ARBA" id="ARBA00074021"/>
    </source>
</evidence>
<dbReference type="GO" id="GO:0004222">
    <property type="term" value="F:metalloendopeptidase activity"/>
    <property type="evidence" value="ECO:0007669"/>
    <property type="project" value="InterPro"/>
</dbReference>
<name>A0A507QMR0_MONPU</name>
<evidence type="ECO:0000313" key="9">
    <source>
        <dbReference type="EMBL" id="TQB69796.1"/>
    </source>
</evidence>
<dbReference type="InterPro" id="IPR001762">
    <property type="entry name" value="Disintegrin_dom"/>
</dbReference>
<feature type="signal peptide" evidence="6">
    <location>
        <begin position="1"/>
        <end position="23"/>
    </location>
</feature>
<dbReference type="Gene3D" id="4.10.70.10">
    <property type="entry name" value="Disintegrin domain"/>
    <property type="match status" value="1"/>
</dbReference>
<dbReference type="AlphaFoldDB" id="A0A507QMR0"/>
<evidence type="ECO:0000256" key="2">
    <source>
        <dbReference type="ARBA" id="ARBA00056552"/>
    </source>
</evidence>
<dbReference type="Proteomes" id="UP000319663">
    <property type="component" value="Unassembled WGS sequence"/>
</dbReference>
<dbReference type="FunFam" id="4.10.70.10:FF:000003">
    <property type="entry name" value="Disintegrin and metalloproteinase domain-containing protein 17"/>
    <property type="match status" value="1"/>
</dbReference>
<accession>A0A507QMR0</accession>
<dbReference type="SMART" id="SM00050">
    <property type="entry name" value="DISIN"/>
    <property type="match status" value="1"/>
</dbReference>
<feature type="chain" id="PRO_5021489192" description="Disintegrin and metalloproteinase domain-containing protein B" evidence="6">
    <location>
        <begin position="24"/>
        <end position="791"/>
    </location>
</feature>
<comment type="caution">
    <text evidence="4">Lacks conserved residue(s) required for the propagation of feature annotation.</text>
</comment>
<dbReference type="PANTHER" id="PTHR11905:SF159">
    <property type="entry name" value="ADAM METALLOPROTEASE"/>
    <property type="match status" value="1"/>
</dbReference>
<dbReference type="InterPro" id="IPR036436">
    <property type="entry name" value="Disintegrin_dom_sf"/>
</dbReference>
<organism evidence="9 10">
    <name type="scientific">Monascus purpureus</name>
    <name type="common">Red mold</name>
    <name type="synonym">Monascus anka</name>
    <dbReference type="NCBI Taxonomy" id="5098"/>
    <lineage>
        <taxon>Eukaryota</taxon>
        <taxon>Fungi</taxon>
        <taxon>Dikarya</taxon>
        <taxon>Ascomycota</taxon>
        <taxon>Pezizomycotina</taxon>
        <taxon>Eurotiomycetes</taxon>
        <taxon>Eurotiomycetidae</taxon>
        <taxon>Eurotiales</taxon>
        <taxon>Aspergillaceae</taxon>
        <taxon>Monascus</taxon>
    </lineage>
</organism>
<keyword evidence="4" id="KW-0479">Metal-binding</keyword>
<reference evidence="9 10" key="1">
    <citation type="submission" date="2019-06" db="EMBL/GenBank/DDBJ databases">
        <title>Wine fermentation using esterase from Monascus purpureus.</title>
        <authorList>
            <person name="Geng C."/>
            <person name="Zhang Y."/>
        </authorList>
    </citation>
    <scope>NUCLEOTIDE SEQUENCE [LARGE SCALE GENOMIC DNA]</scope>
    <source>
        <strain evidence="9">HQ1</strain>
    </source>
</reference>
<evidence type="ECO:0000259" key="7">
    <source>
        <dbReference type="PROSITE" id="PS50214"/>
    </source>
</evidence>
<dbReference type="OrthoDB" id="5951731at2759"/>